<dbReference type="InterPro" id="IPR005135">
    <property type="entry name" value="Endo/exonuclease/phosphatase"/>
</dbReference>
<feature type="domain" description="Endonuclease/exonuclease/phosphatase" evidence="14">
    <location>
        <begin position="8"/>
        <end position="281"/>
    </location>
</feature>
<organism evidence="15 16">
    <name type="scientific">Basidiobolus ranarum</name>
    <dbReference type="NCBI Taxonomy" id="34480"/>
    <lineage>
        <taxon>Eukaryota</taxon>
        <taxon>Fungi</taxon>
        <taxon>Fungi incertae sedis</taxon>
        <taxon>Zoopagomycota</taxon>
        <taxon>Entomophthoromycotina</taxon>
        <taxon>Basidiobolomycetes</taxon>
        <taxon>Basidiobolales</taxon>
        <taxon>Basidiobolaceae</taxon>
        <taxon>Basidiobolus</taxon>
    </lineage>
</organism>
<proteinExistence type="inferred from homology"/>
<feature type="transmembrane region" description="Helical" evidence="13">
    <location>
        <begin position="333"/>
        <end position="355"/>
    </location>
</feature>
<dbReference type="InterPro" id="IPR038772">
    <property type="entry name" value="Sph/SMPD2-like"/>
</dbReference>
<evidence type="ECO:0000313" key="16">
    <source>
        <dbReference type="Proteomes" id="UP001479436"/>
    </source>
</evidence>
<dbReference type="Proteomes" id="UP001479436">
    <property type="component" value="Unassembled WGS sequence"/>
</dbReference>
<keyword evidence="16" id="KW-1185">Reference proteome</keyword>
<dbReference type="EMBL" id="JASJQH010007062">
    <property type="protein sequence ID" value="KAK9719099.1"/>
    <property type="molecule type" value="Genomic_DNA"/>
</dbReference>
<evidence type="ECO:0000256" key="5">
    <source>
        <dbReference type="ARBA" id="ARBA00022692"/>
    </source>
</evidence>
<comment type="similarity">
    <text evidence="4">Belongs to the neutral sphingomyelinase family.</text>
</comment>
<comment type="subcellular location">
    <subcellularLocation>
        <location evidence="1">Membrane</location>
        <topology evidence="1">Multi-pass membrane protein</topology>
    </subcellularLocation>
</comment>
<comment type="pathway">
    <text evidence="2">Lipid metabolism; sphingolipid metabolism.</text>
</comment>
<evidence type="ECO:0000259" key="14">
    <source>
        <dbReference type="Pfam" id="PF03372"/>
    </source>
</evidence>
<evidence type="ECO:0000256" key="7">
    <source>
        <dbReference type="ARBA" id="ARBA00022801"/>
    </source>
</evidence>
<evidence type="ECO:0000256" key="10">
    <source>
        <dbReference type="ARBA" id="ARBA00022989"/>
    </source>
</evidence>
<keyword evidence="5 13" id="KW-0812">Transmembrane</keyword>
<keyword evidence="9" id="KW-0746">Sphingolipid metabolism</keyword>
<name>A0ABR2W3R8_9FUNG</name>
<comment type="pathway">
    <text evidence="3">Sphingolipid metabolism.</text>
</comment>
<evidence type="ECO:0000256" key="4">
    <source>
        <dbReference type="ARBA" id="ARBA00006335"/>
    </source>
</evidence>
<keyword evidence="6" id="KW-0479">Metal-binding</keyword>
<evidence type="ECO:0000256" key="12">
    <source>
        <dbReference type="ARBA" id="ARBA00023136"/>
    </source>
</evidence>
<keyword evidence="11" id="KW-0443">Lipid metabolism</keyword>
<dbReference type="PANTHER" id="PTHR16320:SF24">
    <property type="entry name" value="PHOSPHODIESTERASE, PUTATIVE-RELATED"/>
    <property type="match status" value="1"/>
</dbReference>
<evidence type="ECO:0000256" key="3">
    <source>
        <dbReference type="ARBA" id="ARBA00004991"/>
    </source>
</evidence>
<comment type="caution">
    <text evidence="15">The sequence shown here is derived from an EMBL/GenBank/DDBJ whole genome shotgun (WGS) entry which is preliminary data.</text>
</comment>
<keyword evidence="10 13" id="KW-1133">Transmembrane helix</keyword>
<keyword evidence="8" id="KW-0460">Magnesium</keyword>
<evidence type="ECO:0000256" key="11">
    <source>
        <dbReference type="ARBA" id="ARBA00023098"/>
    </source>
</evidence>
<evidence type="ECO:0000256" key="8">
    <source>
        <dbReference type="ARBA" id="ARBA00022842"/>
    </source>
</evidence>
<evidence type="ECO:0000256" key="13">
    <source>
        <dbReference type="SAM" id="Phobius"/>
    </source>
</evidence>
<evidence type="ECO:0000256" key="2">
    <source>
        <dbReference type="ARBA" id="ARBA00004760"/>
    </source>
</evidence>
<protein>
    <submittedName>
        <fullName evidence="15">Phospholipase C type enzyme</fullName>
        <ecNumber evidence="15">3.1.4.12</ecNumber>
    </submittedName>
</protein>
<keyword evidence="7 15" id="KW-0378">Hydrolase</keyword>
<sequence length="411" mass="46178">MSNKFQVLSLNCWGLKFVSKKRKERLEAIAQHLVESEYDIVGLQEIWVYNDFEMVRHKTRASLPYTHFFHTGVFGAGLAIFSKFPIIKSFATPYSLNGNPLKVLQGDWYVSKAVGCCHLLHPNGDIIEVYNTHLIAQYNPNDENGFHRAAQGWELSCILKDAVASGNHVISLGDYNSIPDNLVITMIKSYAGLTDSWDEINGSTVVYPPYNSGIKMSEIASNNGLTCATPTNTLSGRINQKQPGERLDYIFYRHTSDLKCLSSRVCLTEPVVCLKCSYSDHFGVCSVFTITRKTKGEIEKATDCSILDAGIIEQVVELLSSGLSNANKRRTGYLVQFGIGSGVWIILLIVCSVIRPPSWAIVIFDIFIVSSAIYSFLFFLMTVLYSRVEEGAFRRLYDDFHIARNRPSHYK</sequence>
<accession>A0ABR2W3R8</accession>
<dbReference type="SUPFAM" id="SSF56219">
    <property type="entry name" value="DNase I-like"/>
    <property type="match status" value="1"/>
</dbReference>
<feature type="transmembrane region" description="Helical" evidence="13">
    <location>
        <begin position="361"/>
        <end position="385"/>
    </location>
</feature>
<dbReference type="GO" id="GO:0004767">
    <property type="term" value="F:sphingomyelin phosphodiesterase activity"/>
    <property type="evidence" value="ECO:0007669"/>
    <property type="project" value="UniProtKB-EC"/>
</dbReference>
<evidence type="ECO:0000256" key="9">
    <source>
        <dbReference type="ARBA" id="ARBA00022919"/>
    </source>
</evidence>
<evidence type="ECO:0000256" key="6">
    <source>
        <dbReference type="ARBA" id="ARBA00022723"/>
    </source>
</evidence>
<reference evidence="15 16" key="1">
    <citation type="submission" date="2023-04" db="EMBL/GenBank/DDBJ databases">
        <title>Genome of Basidiobolus ranarum AG-B5.</title>
        <authorList>
            <person name="Stajich J.E."/>
            <person name="Carter-House D."/>
            <person name="Gryganskyi A."/>
        </authorList>
    </citation>
    <scope>NUCLEOTIDE SEQUENCE [LARGE SCALE GENOMIC DNA]</scope>
    <source>
        <strain evidence="15 16">AG-B5</strain>
    </source>
</reference>
<dbReference type="Gene3D" id="3.60.10.10">
    <property type="entry name" value="Endonuclease/exonuclease/phosphatase"/>
    <property type="match status" value="1"/>
</dbReference>
<evidence type="ECO:0000256" key="1">
    <source>
        <dbReference type="ARBA" id="ARBA00004141"/>
    </source>
</evidence>
<dbReference type="PANTHER" id="PTHR16320">
    <property type="entry name" value="SPHINGOMYELINASE FAMILY MEMBER"/>
    <property type="match status" value="1"/>
</dbReference>
<gene>
    <name evidence="15" type="primary">ISC1_1</name>
    <name evidence="15" type="ORF">K7432_005021</name>
</gene>
<keyword evidence="12 13" id="KW-0472">Membrane</keyword>
<dbReference type="InterPro" id="IPR036691">
    <property type="entry name" value="Endo/exonu/phosph_ase_sf"/>
</dbReference>
<dbReference type="Pfam" id="PF03372">
    <property type="entry name" value="Exo_endo_phos"/>
    <property type="match status" value="1"/>
</dbReference>
<evidence type="ECO:0000313" key="15">
    <source>
        <dbReference type="EMBL" id="KAK9719099.1"/>
    </source>
</evidence>
<dbReference type="EC" id="3.1.4.12" evidence="15"/>